<dbReference type="GO" id="GO:0009012">
    <property type="term" value="F:aminoglycoside 3''-adenylyltransferase activity"/>
    <property type="evidence" value="ECO:0007669"/>
    <property type="project" value="UniProtKB-EC"/>
</dbReference>
<comment type="caution">
    <text evidence="7">The sequence shown here is derived from an EMBL/GenBank/DDBJ whole genome shotgun (WGS) entry which is preliminary data.</text>
</comment>
<dbReference type="Gene3D" id="3.30.460.10">
    <property type="entry name" value="Beta Polymerase, domain 2"/>
    <property type="match status" value="1"/>
</dbReference>
<evidence type="ECO:0000256" key="2">
    <source>
        <dbReference type="ARBA" id="ARBA00035126"/>
    </source>
</evidence>
<dbReference type="InterPro" id="IPR041633">
    <property type="entry name" value="Polbeta"/>
</dbReference>
<evidence type="ECO:0000256" key="4">
    <source>
        <dbReference type="ARBA" id="ARBA00048566"/>
    </source>
</evidence>
<dbReference type="EC" id="2.7.7.47" evidence="2"/>
<dbReference type="InterPro" id="IPR025184">
    <property type="entry name" value="AadA_C"/>
</dbReference>
<dbReference type="SUPFAM" id="SSF81301">
    <property type="entry name" value="Nucleotidyltransferase"/>
    <property type="match status" value="1"/>
</dbReference>
<dbReference type="EMBL" id="JAVIDL010000027">
    <property type="protein sequence ID" value="MDQ8936556.1"/>
    <property type="molecule type" value="Genomic_DNA"/>
</dbReference>
<comment type="catalytic activity">
    <reaction evidence="4">
        <text>streptomycin + ATP = 3''-O-adenylylstreptomycin + diphosphate</text>
        <dbReference type="Rhea" id="RHEA:20245"/>
        <dbReference type="ChEBI" id="CHEBI:30616"/>
        <dbReference type="ChEBI" id="CHEBI:33019"/>
        <dbReference type="ChEBI" id="CHEBI:58007"/>
        <dbReference type="ChEBI" id="CHEBI:58605"/>
        <dbReference type="EC" id="2.7.7.47"/>
    </reaction>
</comment>
<reference evidence="7" key="1">
    <citation type="submission" date="2023-08" db="EMBL/GenBank/DDBJ databases">
        <title>Emergence of clinically-relevant ST2 carbapenem-resistant Acinetobacter baumannii strains in hospital sewages in Zhejiang, East of China.</title>
        <authorList>
            <person name="Kaichao C."/>
            <person name="Zhang R."/>
        </authorList>
    </citation>
    <scope>NUCLEOTIDE SEQUENCE</scope>
    <source>
        <strain evidence="7">M-RB-37</strain>
    </source>
</reference>
<evidence type="ECO:0000313" key="7">
    <source>
        <dbReference type="EMBL" id="MDQ8936556.1"/>
    </source>
</evidence>
<sequence>MQYLKYDEKYQVESVKQRLQQVFQEQLYAIYLYGSYVCGGLKHKSDLDILVIIERSITTIERERIAKDLLQISVPIGHASARALEVTILDKESITTLHPPYQYQLQYGEWLRDELLNGAQLSSQYDPDLSILLKQAQLHHVAILGPNLNLWLPSINHKQIKDAIRDIYPHIIAHWKDDQDERNQILALCRIAYTLNKKTIAAKDIAAMWCLQFLDQDNQALLQLMINEYTAQGDEQNWSKLHPELEKIVIALQQHIHPLLFEGV</sequence>
<dbReference type="Proteomes" id="UP001243844">
    <property type="component" value="Unassembled WGS sequence"/>
</dbReference>
<evidence type="ECO:0000256" key="3">
    <source>
        <dbReference type="ARBA" id="ARBA00035252"/>
    </source>
</evidence>
<dbReference type="RefSeq" id="WP_308981789.1">
    <property type="nucleotide sequence ID" value="NZ_JAVIDL010000027.1"/>
</dbReference>
<organism evidence="7 8">
    <name type="scientific">Acinetobacter rudis</name>
    <dbReference type="NCBI Taxonomy" id="632955"/>
    <lineage>
        <taxon>Bacteria</taxon>
        <taxon>Pseudomonadati</taxon>
        <taxon>Pseudomonadota</taxon>
        <taxon>Gammaproteobacteria</taxon>
        <taxon>Moraxellales</taxon>
        <taxon>Moraxellaceae</taxon>
        <taxon>Acinetobacter</taxon>
    </lineage>
</organism>
<dbReference type="Pfam" id="PF13427">
    <property type="entry name" value="AadA_C"/>
    <property type="match status" value="1"/>
</dbReference>
<dbReference type="CDD" id="cd05403">
    <property type="entry name" value="NT_KNTase_like"/>
    <property type="match status" value="1"/>
</dbReference>
<evidence type="ECO:0000256" key="1">
    <source>
        <dbReference type="ARBA" id="ARBA00022679"/>
    </source>
</evidence>
<gene>
    <name evidence="7" type="ORF">RFH47_12600</name>
</gene>
<evidence type="ECO:0000313" key="8">
    <source>
        <dbReference type="Proteomes" id="UP001243844"/>
    </source>
</evidence>
<feature type="domain" description="Polymerase beta nucleotidyltransferase" evidence="6">
    <location>
        <begin position="19"/>
        <end position="72"/>
    </location>
</feature>
<evidence type="ECO:0000259" key="5">
    <source>
        <dbReference type="Pfam" id="PF13427"/>
    </source>
</evidence>
<keyword evidence="1" id="KW-0808">Transferase</keyword>
<evidence type="ECO:0000259" key="6">
    <source>
        <dbReference type="Pfam" id="PF18765"/>
    </source>
</evidence>
<feature type="domain" description="Adenylyltransferase AadA C-terminal" evidence="5">
    <location>
        <begin position="152"/>
        <end position="251"/>
    </location>
</feature>
<name>A0AAW8J8R6_9GAMM</name>
<accession>A0AAW8J8R6</accession>
<dbReference type="AlphaFoldDB" id="A0AAW8J8R6"/>
<proteinExistence type="predicted"/>
<protein>
    <recommendedName>
        <fullName evidence="3">Aminoglycoside (3'') (9) adenylyltransferase</fullName>
        <ecNumber evidence="2">2.7.7.47</ecNumber>
    </recommendedName>
</protein>
<dbReference type="InterPro" id="IPR043519">
    <property type="entry name" value="NT_sf"/>
</dbReference>
<dbReference type="Pfam" id="PF18765">
    <property type="entry name" value="Polbeta"/>
    <property type="match status" value="1"/>
</dbReference>